<organism evidence="2 3">
    <name type="scientific">Polymorphospora lycopeni</name>
    <dbReference type="NCBI Taxonomy" id="3140240"/>
    <lineage>
        <taxon>Bacteria</taxon>
        <taxon>Bacillati</taxon>
        <taxon>Actinomycetota</taxon>
        <taxon>Actinomycetes</taxon>
        <taxon>Micromonosporales</taxon>
        <taxon>Micromonosporaceae</taxon>
        <taxon>Polymorphospora</taxon>
    </lineage>
</organism>
<evidence type="ECO:0000256" key="1">
    <source>
        <dbReference type="SAM" id="Phobius"/>
    </source>
</evidence>
<accession>A0ABV5CKM3</accession>
<keyword evidence="1" id="KW-1133">Transmembrane helix</keyword>
<dbReference type="EMBL" id="JBCGDC010000011">
    <property type="protein sequence ID" value="MFB6392555.1"/>
    <property type="molecule type" value="Genomic_DNA"/>
</dbReference>
<dbReference type="Proteomes" id="UP001582793">
    <property type="component" value="Unassembled WGS sequence"/>
</dbReference>
<evidence type="ECO:0000313" key="3">
    <source>
        <dbReference type="Proteomes" id="UP001582793"/>
    </source>
</evidence>
<proteinExistence type="predicted"/>
<evidence type="ECO:0000313" key="2">
    <source>
        <dbReference type="EMBL" id="MFB6392555.1"/>
    </source>
</evidence>
<reference evidence="2 3" key="1">
    <citation type="submission" date="2024-04" db="EMBL/GenBank/DDBJ databases">
        <title>Polymorphospora sp. isolated from Baiyangdian Lake in Xiong'an New Area.</title>
        <authorList>
            <person name="Zhang X."/>
            <person name="Liu J."/>
        </authorList>
    </citation>
    <scope>NUCLEOTIDE SEQUENCE [LARGE SCALE GENOMIC DNA]</scope>
    <source>
        <strain evidence="2 3">2-325</strain>
    </source>
</reference>
<name>A0ABV5CKM3_9ACTN</name>
<keyword evidence="3" id="KW-1185">Reference proteome</keyword>
<dbReference type="RefSeq" id="WP_375733271.1">
    <property type="nucleotide sequence ID" value="NZ_JBCGDC010000011.1"/>
</dbReference>
<protein>
    <submittedName>
        <fullName evidence="2">Uncharacterized protein</fullName>
    </submittedName>
</protein>
<sequence length="55" mass="5901">MNANHVPTFPESVERDADADRAARRERWAGWLFVAGTIAVGLTLLVVALHALGAS</sequence>
<feature type="transmembrane region" description="Helical" evidence="1">
    <location>
        <begin position="31"/>
        <end position="52"/>
    </location>
</feature>
<keyword evidence="1" id="KW-0472">Membrane</keyword>
<comment type="caution">
    <text evidence="2">The sequence shown here is derived from an EMBL/GenBank/DDBJ whole genome shotgun (WGS) entry which is preliminary data.</text>
</comment>
<gene>
    <name evidence="2" type="ORF">AAFH96_05485</name>
</gene>
<keyword evidence="1" id="KW-0812">Transmembrane</keyword>